<protein>
    <recommendedName>
        <fullName evidence="7">Phosphatidylglycerol--prolipoprotein diacylglyceryl transferase</fullName>
        <ecNumber evidence="7">2.5.1.145</ecNumber>
    </recommendedName>
</protein>
<proteinExistence type="inferred from homology"/>
<gene>
    <name evidence="7" type="primary">lgt</name>
    <name evidence="8" type="ORF">DRI96_00300</name>
</gene>
<keyword evidence="2 7" id="KW-1003">Cell membrane</keyword>
<feature type="transmembrane region" description="Helical" evidence="7">
    <location>
        <begin position="44"/>
        <end position="67"/>
    </location>
</feature>
<keyword evidence="4 7" id="KW-0812">Transmembrane</keyword>
<dbReference type="Proteomes" id="UP000267654">
    <property type="component" value="Unassembled WGS sequence"/>
</dbReference>
<evidence type="ECO:0000256" key="1">
    <source>
        <dbReference type="ARBA" id="ARBA00007150"/>
    </source>
</evidence>
<dbReference type="EC" id="2.5.1.145" evidence="7"/>
<evidence type="ECO:0000256" key="6">
    <source>
        <dbReference type="ARBA" id="ARBA00023136"/>
    </source>
</evidence>
<evidence type="ECO:0000313" key="8">
    <source>
        <dbReference type="EMBL" id="RLE15196.1"/>
    </source>
</evidence>
<dbReference type="PANTHER" id="PTHR30589:SF0">
    <property type="entry name" value="PHOSPHATIDYLGLYCEROL--PROLIPOPROTEIN DIACYLGLYCERYL TRANSFERASE"/>
    <property type="match status" value="1"/>
</dbReference>
<name>A0A662DMU6_UNCAE</name>
<dbReference type="GO" id="GO:0008961">
    <property type="term" value="F:phosphatidylglycerol-prolipoprotein diacylglyceryl transferase activity"/>
    <property type="evidence" value="ECO:0007669"/>
    <property type="project" value="UniProtKB-UniRule"/>
</dbReference>
<sequence>MHRIILKLPFLTIYTWGVIAALGFGVAILYFITSTKKYNLPRYLMLNLVVGIVIFSIVGARVFYILIHLNYYILYPIEIFQSWKGGMVFYGGLFFALTFSIFYIKTHNLSLGKIADCAAPGIAFGFSIGRIGCFLNGCCYGIPFSFGFVFPPTSPAGKAFPHQTLFPTQLLSSFNLFIMGLVLHLFKKEGIAKYKLLPLFLILYSVHRFFIEFLRGDTYPVFFNLTLFQIVSIILAVFSLIWWRIATDLP</sequence>
<comment type="function">
    <text evidence="7">Catalyzes the transfer of the diacylglyceryl group from phosphatidylglycerol to the sulfhydryl group of the N-terminal cysteine of a prolipoprotein, the first step in the formation of mature lipoproteins.</text>
</comment>
<evidence type="ECO:0000256" key="3">
    <source>
        <dbReference type="ARBA" id="ARBA00022679"/>
    </source>
</evidence>
<dbReference type="GO" id="GO:0005886">
    <property type="term" value="C:plasma membrane"/>
    <property type="evidence" value="ECO:0007669"/>
    <property type="project" value="UniProtKB-SubCell"/>
</dbReference>
<dbReference type="EMBL" id="QMQB01000006">
    <property type="protein sequence ID" value="RLE15196.1"/>
    <property type="molecule type" value="Genomic_DNA"/>
</dbReference>
<dbReference type="GO" id="GO:0042158">
    <property type="term" value="P:lipoprotein biosynthetic process"/>
    <property type="evidence" value="ECO:0007669"/>
    <property type="project" value="UniProtKB-UniRule"/>
</dbReference>
<dbReference type="InterPro" id="IPR001640">
    <property type="entry name" value="Lgt"/>
</dbReference>
<comment type="subcellular location">
    <subcellularLocation>
        <location evidence="7">Cell membrane</location>
        <topology evidence="7">Multi-pass membrane protein</topology>
    </subcellularLocation>
</comment>
<evidence type="ECO:0000256" key="7">
    <source>
        <dbReference type="HAMAP-Rule" id="MF_01147"/>
    </source>
</evidence>
<evidence type="ECO:0000256" key="5">
    <source>
        <dbReference type="ARBA" id="ARBA00022989"/>
    </source>
</evidence>
<keyword evidence="6 7" id="KW-0472">Membrane</keyword>
<dbReference type="AlphaFoldDB" id="A0A662DMU6"/>
<dbReference type="Pfam" id="PF01790">
    <property type="entry name" value="LGT"/>
    <property type="match status" value="1"/>
</dbReference>
<dbReference type="PANTHER" id="PTHR30589">
    <property type="entry name" value="PROLIPOPROTEIN DIACYLGLYCERYL TRANSFERASE"/>
    <property type="match status" value="1"/>
</dbReference>
<evidence type="ECO:0000256" key="4">
    <source>
        <dbReference type="ARBA" id="ARBA00022692"/>
    </source>
</evidence>
<dbReference type="UniPathway" id="UPA00664"/>
<evidence type="ECO:0000313" key="9">
    <source>
        <dbReference type="Proteomes" id="UP000267654"/>
    </source>
</evidence>
<reference evidence="8 9" key="1">
    <citation type="submission" date="2018-06" db="EMBL/GenBank/DDBJ databases">
        <title>Extensive metabolic versatility and redundancy in microbially diverse, dynamic hydrothermal sediments.</title>
        <authorList>
            <person name="Dombrowski N."/>
            <person name="Teske A."/>
            <person name="Baker B.J."/>
        </authorList>
    </citation>
    <scope>NUCLEOTIDE SEQUENCE [LARGE SCALE GENOMIC DNA]</scope>
    <source>
        <strain evidence="8">B19_G9</strain>
    </source>
</reference>
<feature type="transmembrane region" description="Helical" evidence="7">
    <location>
        <begin position="13"/>
        <end position="32"/>
    </location>
</feature>
<comment type="similarity">
    <text evidence="1 7">Belongs to the Lgt family.</text>
</comment>
<dbReference type="HAMAP" id="MF_01147">
    <property type="entry name" value="Lgt"/>
    <property type="match status" value="1"/>
</dbReference>
<keyword evidence="5 7" id="KW-1133">Transmembrane helix</keyword>
<comment type="catalytic activity">
    <reaction evidence="7">
        <text>L-cysteinyl-[prolipoprotein] + a 1,2-diacyl-sn-glycero-3-phospho-(1'-sn-glycerol) = an S-1,2-diacyl-sn-glyceryl-L-cysteinyl-[prolipoprotein] + sn-glycerol 1-phosphate + H(+)</text>
        <dbReference type="Rhea" id="RHEA:56712"/>
        <dbReference type="Rhea" id="RHEA-COMP:14679"/>
        <dbReference type="Rhea" id="RHEA-COMP:14680"/>
        <dbReference type="ChEBI" id="CHEBI:15378"/>
        <dbReference type="ChEBI" id="CHEBI:29950"/>
        <dbReference type="ChEBI" id="CHEBI:57685"/>
        <dbReference type="ChEBI" id="CHEBI:64716"/>
        <dbReference type="ChEBI" id="CHEBI:140658"/>
        <dbReference type="EC" id="2.5.1.145"/>
    </reaction>
</comment>
<feature type="transmembrane region" description="Helical" evidence="7">
    <location>
        <begin position="198"/>
        <end position="215"/>
    </location>
</feature>
<organism evidence="8 9">
    <name type="scientific">Aerophobetes bacterium</name>
    <dbReference type="NCBI Taxonomy" id="2030807"/>
    <lineage>
        <taxon>Bacteria</taxon>
        <taxon>Candidatus Aerophobota</taxon>
    </lineage>
</organism>
<feature type="binding site" evidence="7">
    <location>
        <position position="130"/>
    </location>
    <ligand>
        <name>a 1,2-diacyl-sn-glycero-3-phospho-(1'-sn-glycerol)</name>
        <dbReference type="ChEBI" id="CHEBI:64716"/>
    </ligand>
</feature>
<feature type="transmembrane region" description="Helical" evidence="7">
    <location>
        <begin position="131"/>
        <end position="150"/>
    </location>
</feature>
<comment type="caution">
    <text evidence="8">The sequence shown here is derived from an EMBL/GenBank/DDBJ whole genome shotgun (WGS) entry which is preliminary data.</text>
</comment>
<evidence type="ECO:0000256" key="2">
    <source>
        <dbReference type="ARBA" id="ARBA00022475"/>
    </source>
</evidence>
<feature type="transmembrane region" description="Helical" evidence="7">
    <location>
        <begin position="221"/>
        <end position="243"/>
    </location>
</feature>
<keyword evidence="3 7" id="KW-0808">Transferase</keyword>
<accession>A0A662DMU6</accession>
<feature type="transmembrane region" description="Helical" evidence="7">
    <location>
        <begin position="87"/>
        <end position="104"/>
    </location>
</feature>
<comment type="pathway">
    <text evidence="7">Protein modification; lipoprotein biosynthesis (diacylglyceryl transfer).</text>
</comment>
<feature type="transmembrane region" description="Helical" evidence="7">
    <location>
        <begin position="170"/>
        <end position="186"/>
    </location>
</feature>